<evidence type="ECO:0000313" key="9">
    <source>
        <dbReference type="Proteomes" id="UP001195724"/>
    </source>
</evidence>
<accession>A0A8T8HXJ7</accession>
<gene>
    <name evidence="7" type="ORF">J7S33_30360</name>
    <name evidence="6" type="ORF">JOE68_005806</name>
</gene>
<dbReference type="EC" id="2.5.1.1" evidence="6"/>
<evidence type="ECO:0000313" key="8">
    <source>
        <dbReference type="Proteomes" id="UP000671828"/>
    </source>
</evidence>
<keyword evidence="3 6" id="KW-0808">Transferase</keyword>
<comment type="cofactor">
    <cofactor evidence="1">
        <name>Mg(2+)</name>
        <dbReference type="ChEBI" id="CHEBI:18420"/>
    </cofactor>
</comment>
<evidence type="ECO:0000256" key="2">
    <source>
        <dbReference type="ARBA" id="ARBA00006706"/>
    </source>
</evidence>
<comment type="similarity">
    <text evidence="2">Belongs to the FPP/GGPP synthase family.</text>
</comment>
<dbReference type="GO" id="GO:0004161">
    <property type="term" value="F:dimethylallyltranstransferase activity"/>
    <property type="evidence" value="ECO:0007669"/>
    <property type="project" value="UniProtKB-EC"/>
</dbReference>
<dbReference type="EC" id="2.5.1.29" evidence="6"/>
<reference evidence="7" key="2">
    <citation type="submission" date="2021-04" db="EMBL/GenBank/DDBJ databases">
        <title>Saccharothrix algeriensis WGS.</title>
        <authorList>
            <person name="Stuskova K."/>
            <person name="Hakalova E."/>
            <person name="Tebbal A.B."/>
            <person name="Eichmeier A."/>
        </authorList>
    </citation>
    <scope>NUCLEOTIDE SEQUENCE</scope>
    <source>
        <strain evidence="7">NRRL B-24137</strain>
    </source>
</reference>
<evidence type="ECO:0000313" key="6">
    <source>
        <dbReference type="EMBL" id="MBM7814941.1"/>
    </source>
</evidence>
<dbReference type="EMBL" id="CP072788">
    <property type="protein sequence ID" value="QTR03208.1"/>
    <property type="molecule type" value="Genomic_DNA"/>
</dbReference>
<dbReference type="PROSITE" id="PS00723">
    <property type="entry name" value="POLYPRENYL_SYNTHASE_1"/>
    <property type="match status" value="1"/>
</dbReference>
<proteinExistence type="inferred from homology"/>
<dbReference type="CDD" id="cd00685">
    <property type="entry name" value="Trans_IPPS_HT"/>
    <property type="match status" value="1"/>
</dbReference>
<dbReference type="Gene3D" id="1.10.600.10">
    <property type="entry name" value="Farnesyl Diphosphate Synthase"/>
    <property type="match status" value="1"/>
</dbReference>
<dbReference type="RefSeq" id="WP_204845524.1">
    <property type="nucleotide sequence ID" value="NZ_JAFBCL010000001.1"/>
</dbReference>
<reference evidence="6 9" key="1">
    <citation type="submission" date="2021-01" db="EMBL/GenBank/DDBJ databases">
        <title>Sequencing the genomes of 1000 actinobacteria strains.</title>
        <authorList>
            <person name="Klenk H.-P."/>
        </authorList>
    </citation>
    <scope>NUCLEOTIDE SEQUENCE [LARGE SCALE GENOMIC DNA]</scope>
    <source>
        <strain evidence="6 9">DSM 44581</strain>
    </source>
</reference>
<evidence type="ECO:0000256" key="5">
    <source>
        <dbReference type="ARBA" id="ARBA00022842"/>
    </source>
</evidence>
<dbReference type="SFLD" id="SFLDG01017">
    <property type="entry name" value="Polyprenyl_Transferase_Like"/>
    <property type="match status" value="1"/>
</dbReference>
<dbReference type="GO" id="GO:0046872">
    <property type="term" value="F:metal ion binding"/>
    <property type="evidence" value="ECO:0007669"/>
    <property type="project" value="UniProtKB-KW"/>
</dbReference>
<dbReference type="PANTHER" id="PTHR12001:SF85">
    <property type="entry name" value="SHORT CHAIN ISOPRENYL DIPHOSPHATE SYNTHASE"/>
    <property type="match status" value="1"/>
</dbReference>
<dbReference type="InterPro" id="IPR000092">
    <property type="entry name" value="Polyprenyl_synt"/>
</dbReference>
<dbReference type="Proteomes" id="UP000671828">
    <property type="component" value="Chromosome"/>
</dbReference>
<dbReference type="Proteomes" id="UP001195724">
    <property type="component" value="Unassembled WGS sequence"/>
</dbReference>
<dbReference type="PANTHER" id="PTHR12001">
    <property type="entry name" value="GERANYLGERANYL PYROPHOSPHATE SYNTHASE"/>
    <property type="match status" value="1"/>
</dbReference>
<dbReference type="GO" id="GO:0004311">
    <property type="term" value="F:geranylgeranyl diphosphate synthase activity"/>
    <property type="evidence" value="ECO:0007669"/>
    <property type="project" value="UniProtKB-EC"/>
</dbReference>
<evidence type="ECO:0000256" key="4">
    <source>
        <dbReference type="ARBA" id="ARBA00022723"/>
    </source>
</evidence>
<dbReference type="EMBL" id="JAFBCL010000001">
    <property type="protein sequence ID" value="MBM7814941.1"/>
    <property type="molecule type" value="Genomic_DNA"/>
</dbReference>
<dbReference type="GO" id="GO:0004337">
    <property type="term" value="F:(2E,6E)-farnesyl diphosphate synthase activity"/>
    <property type="evidence" value="ECO:0007669"/>
    <property type="project" value="UniProtKB-EC"/>
</dbReference>
<dbReference type="SFLD" id="SFLDS00005">
    <property type="entry name" value="Isoprenoid_Synthase_Type_I"/>
    <property type="match status" value="1"/>
</dbReference>
<dbReference type="EC" id="2.5.1.10" evidence="6"/>
<dbReference type="AlphaFoldDB" id="A0A8T8HXJ7"/>
<dbReference type="Pfam" id="PF00348">
    <property type="entry name" value="polyprenyl_synt"/>
    <property type="match status" value="1"/>
</dbReference>
<dbReference type="InterPro" id="IPR008949">
    <property type="entry name" value="Isoprenoid_synthase_dom_sf"/>
</dbReference>
<dbReference type="SUPFAM" id="SSF48576">
    <property type="entry name" value="Terpenoid synthases"/>
    <property type="match status" value="1"/>
</dbReference>
<keyword evidence="9" id="KW-1185">Reference proteome</keyword>
<evidence type="ECO:0000256" key="1">
    <source>
        <dbReference type="ARBA" id="ARBA00001946"/>
    </source>
</evidence>
<dbReference type="PROSITE" id="PS00444">
    <property type="entry name" value="POLYPRENYL_SYNTHASE_2"/>
    <property type="match status" value="1"/>
</dbReference>
<sequence>MTTDPTGTAGTGAGLLADTVQALSERAPAVVAAAADQLRGTRLGLHFHDGSRATVTVRRSRLLVEPDLVGEPEVEVVFDQRAMNLVFDAQRAPVEQVLAQSLDVRGARERVLAVWRAFSLLSQRGAGLRFVQQLWRDYRERVPRLWGDTSGPAADPVSPHGAGRTGWHAVDFLAARRPLQVEPGPGAVVGGTATAPPRLLWDGRDGRGWWETTPVGDADLVETMRSCRERTNREIDALLPDREPAAHLYDLMRSYPTRQGKGLRPTLVFAACAAFGGRPENAVRAAAALELFHNGFLVHDDIADESTHRRGLRTLNAEYGDGLAVNVGDGLNLLAVDALLANLETLGLARTLGLIQEAMHMCRESIEGQALELGWIHSNAVPPRDEDYFAMSTKKTGWYTCISPCRMGAVCAGVTDPAVLGRFDEAFRLIGIAFQIQDDILNLVGDQALYGKEVLGDLLEGKRTVMLIHLLRSADARERKRFLRLLARRRSARTQQDAEVLLDAMRRHGSIEHATELADRLAAEGVERFENDLAVIPENEGKAVLRQIAHYVTSRPL</sequence>
<organism evidence="7 8">
    <name type="scientific">Saccharothrix algeriensis</name>
    <dbReference type="NCBI Taxonomy" id="173560"/>
    <lineage>
        <taxon>Bacteria</taxon>
        <taxon>Bacillati</taxon>
        <taxon>Actinomycetota</taxon>
        <taxon>Actinomycetes</taxon>
        <taxon>Pseudonocardiales</taxon>
        <taxon>Pseudonocardiaceae</taxon>
        <taxon>Saccharothrix</taxon>
    </lineage>
</organism>
<keyword evidence="4" id="KW-0479">Metal-binding</keyword>
<evidence type="ECO:0000313" key="7">
    <source>
        <dbReference type="EMBL" id="QTR03208.1"/>
    </source>
</evidence>
<protein>
    <submittedName>
        <fullName evidence="6">Geranylgeranyl diphosphate synthase type II</fullName>
        <ecNumber evidence="6">2.5.1.1</ecNumber>
        <ecNumber evidence="6">2.5.1.10</ecNumber>
        <ecNumber evidence="6">2.5.1.29</ecNumber>
    </submittedName>
    <submittedName>
        <fullName evidence="7">Polyprenyl synthetase family protein</fullName>
    </submittedName>
</protein>
<keyword evidence="5" id="KW-0460">Magnesium</keyword>
<evidence type="ECO:0000256" key="3">
    <source>
        <dbReference type="ARBA" id="ARBA00022679"/>
    </source>
</evidence>
<dbReference type="GO" id="GO:0008299">
    <property type="term" value="P:isoprenoid biosynthetic process"/>
    <property type="evidence" value="ECO:0007669"/>
    <property type="project" value="InterPro"/>
</dbReference>
<name>A0A8T8HXJ7_9PSEU</name>
<dbReference type="InterPro" id="IPR033749">
    <property type="entry name" value="Polyprenyl_synt_CS"/>
</dbReference>